<reference evidence="1" key="1">
    <citation type="journal article" date="2023" name="G3 (Bethesda)">
        <title>A reference genome for the long-term kleptoplast-retaining sea slug Elysia crispata morphotype clarki.</title>
        <authorList>
            <person name="Eastman K.E."/>
            <person name="Pendleton A.L."/>
            <person name="Shaikh M.A."/>
            <person name="Suttiyut T."/>
            <person name="Ogas R."/>
            <person name="Tomko P."/>
            <person name="Gavelis G."/>
            <person name="Widhalm J.R."/>
            <person name="Wisecaver J.H."/>
        </authorList>
    </citation>
    <scope>NUCLEOTIDE SEQUENCE</scope>
    <source>
        <strain evidence="1">ECLA1</strain>
    </source>
</reference>
<gene>
    <name evidence="1" type="ORF">RRG08_010211</name>
</gene>
<accession>A0AAE1AJT4</accession>
<sequence length="78" mass="8415">MRGKAPGYITHPVLSLVGVQPTLLNACTPSGRPALCVPCLCMYVSRPAGRLRGCEGKLKTAAFPQPLRLHVNDSIDYH</sequence>
<comment type="caution">
    <text evidence="1">The sequence shown here is derived from an EMBL/GenBank/DDBJ whole genome shotgun (WGS) entry which is preliminary data.</text>
</comment>
<evidence type="ECO:0000313" key="2">
    <source>
        <dbReference type="Proteomes" id="UP001283361"/>
    </source>
</evidence>
<protein>
    <submittedName>
        <fullName evidence="1">Uncharacterized protein</fullName>
    </submittedName>
</protein>
<name>A0AAE1AJT4_9GAST</name>
<proteinExistence type="predicted"/>
<dbReference type="AlphaFoldDB" id="A0AAE1AJT4"/>
<keyword evidence="2" id="KW-1185">Reference proteome</keyword>
<dbReference type="Proteomes" id="UP001283361">
    <property type="component" value="Unassembled WGS sequence"/>
</dbReference>
<evidence type="ECO:0000313" key="1">
    <source>
        <dbReference type="EMBL" id="KAK3788963.1"/>
    </source>
</evidence>
<organism evidence="1 2">
    <name type="scientific">Elysia crispata</name>
    <name type="common">lettuce slug</name>
    <dbReference type="NCBI Taxonomy" id="231223"/>
    <lineage>
        <taxon>Eukaryota</taxon>
        <taxon>Metazoa</taxon>
        <taxon>Spiralia</taxon>
        <taxon>Lophotrochozoa</taxon>
        <taxon>Mollusca</taxon>
        <taxon>Gastropoda</taxon>
        <taxon>Heterobranchia</taxon>
        <taxon>Euthyneura</taxon>
        <taxon>Panpulmonata</taxon>
        <taxon>Sacoglossa</taxon>
        <taxon>Placobranchoidea</taxon>
        <taxon>Plakobranchidae</taxon>
        <taxon>Elysia</taxon>
    </lineage>
</organism>
<dbReference type="EMBL" id="JAWDGP010001711">
    <property type="protein sequence ID" value="KAK3788963.1"/>
    <property type="molecule type" value="Genomic_DNA"/>
</dbReference>